<sequence length="109" mass="11387">VKAGMISKMNERKQIGGCIIDGPLALDNAISEFAAQKKGITSPVAGKADILIVPDIAAGNIFGKALTYYANYQTGHTLVGTKAPVIIPSRADKSDVKLNCIALSILCSK</sequence>
<evidence type="ECO:0000259" key="3">
    <source>
        <dbReference type="Pfam" id="PF01515"/>
    </source>
</evidence>
<comment type="caution">
    <text evidence="4">The sequence shown here is derived from an EMBL/GenBank/DDBJ whole genome shotgun (WGS) entry which is preliminary data.</text>
</comment>
<feature type="domain" description="Phosphate acetyl/butaryl transferase" evidence="3">
    <location>
        <begin position="4"/>
        <end position="104"/>
    </location>
</feature>
<evidence type="ECO:0000256" key="2">
    <source>
        <dbReference type="ARBA" id="ARBA00023315"/>
    </source>
</evidence>
<reference evidence="4" key="1">
    <citation type="journal article" date="2014" name="Front. Microbiol.">
        <title>High frequency of phylogenetically diverse reductive dehalogenase-homologous genes in deep subseafloor sedimentary metagenomes.</title>
        <authorList>
            <person name="Kawai M."/>
            <person name="Futagami T."/>
            <person name="Toyoda A."/>
            <person name="Takaki Y."/>
            <person name="Nishi S."/>
            <person name="Hori S."/>
            <person name="Arai W."/>
            <person name="Tsubouchi T."/>
            <person name="Morono Y."/>
            <person name="Uchiyama I."/>
            <person name="Ito T."/>
            <person name="Fujiyama A."/>
            <person name="Inagaki F."/>
            <person name="Takami H."/>
        </authorList>
    </citation>
    <scope>NUCLEOTIDE SEQUENCE</scope>
    <source>
        <strain evidence="4">Expedition CK06-06</strain>
    </source>
</reference>
<protein>
    <recommendedName>
        <fullName evidence="3">Phosphate acetyl/butaryl transferase domain-containing protein</fullName>
    </recommendedName>
</protein>
<dbReference type="PANTHER" id="PTHR43356">
    <property type="entry name" value="PHOSPHATE ACETYLTRANSFERASE"/>
    <property type="match status" value="1"/>
</dbReference>
<dbReference type="Pfam" id="PF01515">
    <property type="entry name" value="PTA_PTB"/>
    <property type="match status" value="1"/>
</dbReference>
<proteinExistence type="predicted"/>
<dbReference type="InterPro" id="IPR002505">
    <property type="entry name" value="PTA_PTB"/>
</dbReference>
<name>X1LUP1_9ZZZZ</name>
<organism evidence="4">
    <name type="scientific">marine sediment metagenome</name>
    <dbReference type="NCBI Taxonomy" id="412755"/>
    <lineage>
        <taxon>unclassified sequences</taxon>
        <taxon>metagenomes</taxon>
        <taxon>ecological metagenomes</taxon>
    </lineage>
</organism>
<dbReference type="AlphaFoldDB" id="X1LUP1"/>
<evidence type="ECO:0000256" key="1">
    <source>
        <dbReference type="ARBA" id="ARBA00022679"/>
    </source>
</evidence>
<dbReference type="EMBL" id="BARU01045926">
    <property type="protein sequence ID" value="GAH97858.1"/>
    <property type="molecule type" value="Genomic_DNA"/>
</dbReference>
<accession>X1LUP1</accession>
<gene>
    <name evidence="4" type="ORF">S03H2_69491</name>
</gene>
<dbReference type="InterPro" id="IPR050500">
    <property type="entry name" value="Phos_Acetyltrans/Butyryltrans"/>
</dbReference>
<dbReference type="Gene3D" id="3.40.718.10">
    <property type="entry name" value="Isopropylmalate Dehydrogenase"/>
    <property type="match status" value="1"/>
</dbReference>
<dbReference type="GO" id="GO:0016746">
    <property type="term" value="F:acyltransferase activity"/>
    <property type="evidence" value="ECO:0007669"/>
    <property type="project" value="UniProtKB-KW"/>
</dbReference>
<keyword evidence="1" id="KW-0808">Transferase</keyword>
<dbReference type="PANTHER" id="PTHR43356:SF2">
    <property type="entry name" value="PHOSPHATE ACETYLTRANSFERASE"/>
    <property type="match status" value="1"/>
</dbReference>
<feature type="non-terminal residue" evidence="4">
    <location>
        <position position="1"/>
    </location>
</feature>
<evidence type="ECO:0000313" key="4">
    <source>
        <dbReference type="EMBL" id="GAH97858.1"/>
    </source>
</evidence>
<keyword evidence="2" id="KW-0012">Acyltransferase</keyword>
<dbReference type="SUPFAM" id="SSF53659">
    <property type="entry name" value="Isocitrate/Isopropylmalate dehydrogenase-like"/>
    <property type="match status" value="1"/>
</dbReference>